<dbReference type="HAMAP" id="MF_00724">
    <property type="entry name" value="FliE"/>
    <property type="match status" value="1"/>
</dbReference>
<comment type="caution">
    <text evidence="7">The sequence shown here is derived from an EMBL/GenBank/DDBJ whole genome shotgun (WGS) entry which is preliminary data.</text>
</comment>
<feature type="compositionally biased region" description="Polar residues" evidence="6">
    <location>
        <begin position="1"/>
        <end position="18"/>
    </location>
</feature>
<name>A0A0P6WN81_9CHLR</name>
<keyword evidence="3 4" id="KW-0975">Bacterial flagellum</keyword>
<dbReference type="PANTHER" id="PTHR34653">
    <property type="match status" value="1"/>
</dbReference>
<dbReference type="PRINTS" id="PR01006">
    <property type="entry name" value="FLGHOOKFLIE"/>
</dbReference>
<evidence type="ECO:0000256" key="2">
    <source>
        <dbReference type="ARBA" id="ARBA00009272"/>
    </source>
</evidence>
<dbReference type="EMBL" id="LGCL01000041">
    <property type="protein sequence ID" value="KPL71487.1"/>
    <property type="molecule type" value="Genomic_DNA"/>
</dbReference>
<evidence type="ECO:0000313" key="7">
    <source>
        <dbReference type="EMBL" id="KPL71487.1"/>
    </source>
</evidence>
<dbReference type="AlphaFoldDB" id="A0A0P6WN81"/>
<gene>
    <name evidence="4" type="primary">fliE</name>
    <name evidence="7" type="ORF">ADN00_17045</name>
</gene>
<dbReference type="GO" id="GO:0005198">
    <property type="term" value="F:structural molecule activity"/>
    <property type="evidence" value="ECO:0007669"/>
    <property type="project" value="UniProtKB-UniRule"/>
</dbReference>
<comment type="similarity">
    <text evidence="2 4">Belongs to the FliE family.</text>
</comment>
<dbReference type="PATRIC" id="fig|1134406.4.peg.471"/>
<dbReference type="Proteomes" id="UP000050417">
    <property type="component" value="Unassembled WGS sequence"/>
</dbReference>
<organism evidence="7 8">
    <name type="scientific">Ornatilinea apprima</name>
    <dbReference type="NCBI Taxonomy" id="1134406"/>
    <lineage>
        <taxon>Bacteria</taxon>
        <taxon>Bacillati</taxon>
        <taxon>Chloroflexota</taxon>
        <taxon>Anaerolineae</taxon>
        <taxon>Anaerolineales</taxon>
        <taxon>Anaerolineaceae</taxon>
        <taxon>Ornatilinea</taxon>
    </lineage>
</organism>
<evidence type="ECO:0000256" key="5">
    <source>
        <dbReference type="NCBIfam" id="TIGR00205"/>
    </source>
</evidence>
<proteinExistence type="inferred from homology"/>
<accession>A0A0P6WN81</accession>
<feature type="region of interest" description="Disordered" evidence="6">
    <location>
        <begin position="1"/>
        <end position="21"/>
    </location>
</feature>
<evidence type="ECO:0000313" key="8">
    <source>
        <dbReference type="Proteomes" id="UP000050417"/>
    </source>
</evidence>
<comment type="subcellular location">
    <subcellularLocation>
        <location evidence="1 4">Bacterial flagellum basal body</location>
    </subcellularLocation>
</comment>
<dbReference type="InterPro" id="IPR001624">
    <property type="entry name" value="FliE"/>
</dbReference>
<evidence type="ECO:0000256" key="3">
    <source>
        <dbReference type="ARBA" id="ARBA00023143"/>
    </source>
</evidence>
<dbReference type="GO" id="GO:0003774">
    <property type="term" value="F:cytoskeletal motor activity"/>
    <property type="evidence" value="ECO:0007669"/>
    <property type="project" value="InterPro"/>
</dbReference>
<evidence type="ECO:0000256" key="4">
    <source>
        <dbReference type="HAMAP-Rule" id="MF_00724"/>
    </source>
</evidence>
<evidence type="ECO:0000256" key="6">
    <source>
        <dbReference type="SAM" id="MobiDB-lite"/>
    </source>
</evidence>
<dbReference type="Pfam" id="PF02049">
    <property type="entry name" value="FliE"/>
    <property type="match status" value="1"/>
</dbReference>
<sequence>MSNTASAASAPKSETQPLEKTFGDILKGLTASENNANDMVQKLAMGEDVELHDVMLAVEENDVNFRVAMAIRDRLVEAYQEVMRMNI</sequence>
<dbReference type="NCBIfam" id="TIGR00205">
    <property type="entry name" value="fliE"/>
    <property type="match status" value="1"/>
</dbReference>
<reference evidence="7 8" key="1">
    <citation type="submission" date="2015-07" db="EMBL/GenBank/DDBJ databases">
        <title>Genome sequence of Ornatilinea apprima DSM 23815.</title>
        <authorList>
            <person name="Hemp J."/>
            <person name="Ward L.M."/>
            <person name="Pace L.A."/>
            <person name="Fischer W.W."/>
        </authorList>
    </citation>
    <scope>NUCLEOTIDE SEQUENCE [LARGE SCALE GENOMIC DNA]</scope>
    <source>
        <strain evidence="7 8">P3M-1</strain>
    </source>
</reference>
<protein>
    <recommendedName>
        <fullName evidence="4 5">Flagellar hook-basal body complex protein FliE</fullName>
    </recommendedName>
</protein>
<dbReference type="GO" id="GO:0071973">
    <property type="term" value="P:bacterial-type flagellum-dependent cell motility"/>
    <property type="evidence" value="ECO:0007669"/>
    <property type="project" value="InterPro"/>
</dbReference>
<keyword evidence="8" id="KW-1185">Reference proteome</keyword>
<dbReference type="PANTHER" id="PTHR34653:SF1">
    <property type="entry name" value="FLAGELLAR HOOK-BASAL BODY COMPLEX PROTEIN FLIE"/>
    <property type="match status" value="1"/>
</dbReference>
<dbReference type="GO" id="GO:0009425">
    <property type="term" value="C:bacterial-type flagellum basal body"/>
    <property type="evidence" value="ECO:0007669"/>
    <property type="project" value="UniProtKB-SubCell"/>
</dbReference>
<dbReference type="STRING" id="1134406.ADN00_17045"/>
<evidence type="ECO:0000256" key="1">
    <source>
        <dbReference type="ARBA" id="ARBA00004117"/>
    </source>
</evidence>